<dbReference type="Gene3D" id="1.25.40.10">
    <property type="entry name" value="Tetratricopeptide repeat domain"/>
    <property type="match status" value="1"/>
</dbReference>
<dbReference type="InterPro" id="IPR006597">
    <property type="entry name" value="Sel1-like"/>
</dbReference>
<comment type="caution">
    <text evidence="1">The sequence shown here is derived from an EMBL/GenBank/DDBJ whole genome shotgun (WGS) entry which is preliminary data.</text>
</comment>
<evidence type="ECO:0000313" key="2">
    <source>
        <dbReference type="Proteomes" id="UP000194003"/>
    </source>
</evidence>
<name>A0A1Y2K351_9PROT</name>
<dbReference type="SUPFAM" id="SSF81901">
    <property type="entry name" value="HCP-like"/>
    <property type="match status" value="1"/>
</dbReference>
<dbReference type="PANTHER" id="PTHR11102">
    <property type="entry name" value="SEL-1-LIKE PROTEIN"/>
    <property type="match status" value="1"/>
</dbReference>
<evidence type="ECO:0000313" key="1">
    <source>
        <dbReference type="EMBL" id="OSM02382.1"/>
    </source>
</evidence>
<dbReference type="PANTHER" id="PTHR11102:SF161">
    <property type="match status" value="1"/>
</dbReference>
<dbReference type="AlphaFoldDB" id="A0A1Y2K351"/>
<dbReference type="EMBL" id="LVJN01000020">
    <property type="protein sequence ID" value="OSM02382.1"/>
    <property type="molecule type" value="Genomic_DNA"/>
</dbReference>
<sequence length="308" mass="34971">MFFFLMTMILPPSVCAYAENIGALLQQAEQHLARDQLMRHKTKSAYAKFKRVLEIDPGNSQANTGLRRVFERYIELAEQALSRNRQKEARILLKSATLLVNEGHGMPSEIMHIQQELEGGFGNLQQIALTPLKMTQQELERANAQRDWRREARGALYWANQGSARAQYRLGEMYSKGVGVSQSFEQAITWHQKAAQNGFAQAQFYLGIFYATGKGVPQNFSEAAKWYLLAAEQWFAPALVNLGVLYAKGDGVTKSFIQAHKWFDLARQKNPVSGLRNLEQLESMMTPEQIEEARSLTRAWLNSPPKTE</sequence>
<dbReference type="SMART" id="SM00671">
    <property type="entry name" value="SEL1"/>
    <property type="match status" value="3"/>
</dbReference>
<dbReference type="STRING" id="1434232.MAIT1_02519"/>
<dbReference type="Proteomes" id="UP000194003">
    <property type="component" value="Unassembled WGS sequence"/>
</dbReference>
<reference evidence="1 2" key="1">
    <citation type="journal article" date="2016" name="BMC Genomics">
        <title>Combined genomic and structural analyses of a cultured magnetotactic bacterium reveals its niche adaptation to a dynamic environment.</title>
        <authorList>
            <person name="Araujo A.C."/>
            <person name="Morillo V."/>
            <person name="Cypriano J."/>
            <person name="Teixeira L.C."/>
            <person name="Leao P."/>
            <person name="Lyra S."/>
            <person name="Almeida L.G."/>
            <person name="Bazylinski D.A."/>
            <person name="Vasconcellos A.T."/>
            <person name="Abreu F."/>
            <person name="Lins U."/>
        </authorList>
    </citation>
    <scope>NUCLEOTIDE SEQUENCE [LARGE SCALE GENOMIC DNA]</scope>
    <source>
        <strain evidence="1 2">IT-1</strain>
    </source>
</reference>
<protein>
    <submittedName>
        <fullName evidence="1">Putative Sel1-like protein</fullName>
    </submittedName>
</protein>
<accession>A0A1Y2K351</accession>
<dbReference type="Pfam" id="PF08238">
    <property type="entry name" value="Sel1"/>
    <property type="match status" value="3"/>
</dbReference>
<keyword evidence="2" id="KW-1185">Reference proteome</keyword>
<dbReference type="GO" id="GO:0036503">
    <property type="term" value="P:ERAD pathway"/>
    <property type="evidence" value="ECO:0007669"/>
    <property type="project" value="TreeGrafter"/>
</dbReference>
<dbReference type="InterPro" id="IPR050767">
    <property type="entry name" value="Sel1_AlgK"/>
</dbReference>
<organism evidence="1 2">
    <name type="scientific">Magnetofaba australis IT-1</name>
    <dbReference type="NCBI Taxonomy" id="1434232"/>
    <lineage>
        <taxon>Bacteria</taxon>
        <taxon>Pseudomonadati</taxon>
        <taxon>Pseudomonadota</taxon>
        <taxon>Magnetococcia</taxon>
        <taxon>Magnetococcales</taxon>
        <taxon>Magnetococcaceae</taxon>
        <taxon>Magnetofaba</taxon>
    </lineage>
</organism>
<gene>
    <name evidence="1" type="ORF">MAIT1_02519</name>
</gene>
<dbReference type="InterPro" id="IPR011990">
    <property type="entry name" value="TPR-like_helical_dom_sf"/>
</dbReference>
<proteinExistence type="predicted"/>